<dbReference type="Pfam" id="PF00664">
    <property type="entry name" value="ABC_membrane"/>
    <property type="match status" value="1"/>
</dbReference>
<dbReference type="PANTHER" id="PTHR24221:SF651">
    <property type="entry name" value="HEAVY METAL TOLERANCE PROTEIN"/>
    <property type="match status" value="1"/>
</dbReference>
<keyword evidence="14" id="KW-1185">Reference proteome</keyword>
<evidence type="ECO:0000256" key="8">
    <source>
        <dbReference type="ARBA" id="ARBA00023136"/>
    </source>
</evidence>
<dbReference type="GO" id="GO:0140359">
    <property type="term" value="F:ABC-type transporter activity"/>
    <property type="evidence" value="ECO:0007669"/>
    <property type="project" value="InterPro"/>
</dbReference>
<dbReference type="InterPro" id="IPR039421">
    <property type="entry name" value="Type_1_exporter"/>
</dbReference>
<dbReference type="PANTHER" id="PTHR24221">
    <property type="entry name" value="ATP-BINDING CASSETTE SUB-FAMILY B"/>
    <property type="match status" value="1"/>
</dbReference>
<keyword evidence="2" id="KW-0813">Transport</keyword>
<dbReference type="FunFam" id="3.40.50.300:FF:000221">
    <property type="entry name" value="Multidrug ABC transporter ATP-binding protein"/>
    <property type="match status" value="1"/>
</dbReference>
<dbReference type="Gene3D" id="3.40.50.300">
    <property type="entry name" value="P-loop containing nucleotide triphosphate hydrolases"/>
    <property type="match status" value="1"/>
</dbReference>
<evidence type="ECO:0000256" key="9">
    <source>
        <dbReference type="SAM" id="MobiDB-lite"/>
    </source>
</evidence>
<dbReference type="SUPFAM" id="SSF52540">
    <property type="entry name" value="P-loop containing nucleoside triphosphate hydrolases"/>
    <property type="match status" value="1"/>
</dbReference>
<keyword evidence="5" id="KW-0547">Nucleotide-binding</keyword>
<evidence type="ECO:0000259" key="12">
    <source>
        <dbReference type="PROSITE" id="PS50929"/>
    </source>
</evidence>
<reference evidence="14" key="1">
    <citation type="journal article" date="2017" name="Nat. Microbiol.">
        <title>Global analysis of biosynthetic gene clusters reveals vast potential of secondary metabolite production in Penicillium species.</title>
        <authorList>
            <person name="Nielsen J.C."/>
            <person name="Grijseels S."/>
            <person name="Prigent S."/>
            <person name="Ji B."/>
            <person name="Dainat J."/>
            <person name="Nielsen K.F."/>
            <person name="Frisvad J.C."/>
            <person name="Workman M."/>
            <person name="Nielsen J."/>
        </authorList>
    </citation>
    <scope>NUCLEOTIDE SEQUENCE [LARGE SCALE GENOMIC DNA]</scope>
    <source>
        <strain evidence="14">IBT 13039</strain>
    </source>
</reference>
<evidence type="ECO:0008006" key="15">
    <source>
        <dbReference type="Google" id="ProtNLM"/>
    </source>
</evidence>
<dbReference type="InterPro" id="IPR036640">
    <property type="entry name" value="ABC1_TM_sf"/>
</dbReference>
<evidence type="ECO:0000256" key="4">
    <source>
        <dbReference type="ARBA" id="ARBA00022692"/>
    </source>
</evidence>
<protein>
    <recommendedName>
        <fullName evidence="15">ABC transporter domain-containing protein</fullName>
    </recommendedName>
</protein>
<keyword evidence="6" id="KW-0067">ATP-binding</keyword>
<dbReference type="GO" id="GO:0005886">
    <property type="term" value="C:plasma membrane"/>
    <property type="evidence" value="ECO:0007669"/>
    <property type="project" value="UniProtKB-SubCell"/>
</dbReference>
<keyword evidence="4 10" id="KW-0812">Transmembrane</keyword>
<feature type="transmembrane region" description="Helical" evidence="10">
    <location>
        <begin position="73"/>
        <end position="93"/>
    </location>
</feature>
<dbReference type="AlphaFoldDB" id="A0A1V6YFZ0"/>
<dbReference type="EMBL" id="MOOB01000022">
    <property type="protein sequence ID" value="OQE86082.1"/>
    <property type="molecule type" value="Genomic_DNA"/>
</dbReference>
<dbReference type="GO" id="GO:0005524">
    <property type="term" value="F:ATP binding"/>
    <property type="evidence" value="ECO:0007669"/>
    <property type="project" value="UniProtKB-KW"/>
</dbReference>
<evidence type="ECO:0000256" key="7">
    <source>
        <dbReference type="ARBA" id="ARBA00022989"/>
    </source>
</evidence>
<evidence type="ECO:0000313" key="14">
    <source>
        <dbReference type="Proteomes" id="UP000191691"/>
    </source>
</evidence>
<dbReference type="GO" id="GO:0005774">
    <property type="term" value="C:vacuolar membrane"/>
    <property type="evidence" value="ECO:0007669"/>
    <property type="project" value="TreeGrafter"/>
</dbReference>
<dbReference type="InterPro" id="IPR003439">
    <property type="entry name" value="ABC_transporter-like_ATP-bd"/>
</dbReference>
<dbReference type="InterPro" id="IPR011527">
    <property type="entry name" value="ABC1_TM_dom"/>
</dbReference>
<keyword evidence="3" id="KW-1003">Cell membrane</keyword>
<evidence type="ECO:0000256" key="3">
    <source>
        <dbReference type="ARBA" id="ARBA00022475"/>
    </source>
</evidence>
<evidence type="ECO:0000256" key="10">
    <source>
        <dbReference type="SAM" id="Phobius"/>
    </source>
</evidence>
<dbReference type="PROSITE" id="PS00211">
    <property type="entry name" value="ABC_TRANSPORTER_1"/>
    <property type="match status" value="1"/>
</dbReference>
<dbReference type="SMART" id="SM00382">
    <property type="entry name" value="AAA"/>
    <property type="match status" value="1"/>
</dbReference>
<feature type="transmembrane region" description="Helical" evidence="10">
    <location>
        <begin position="146"/>
        <end position="173"/>
    </location>
</feature>
<feature type="region of interest" description="Disordered" evidence="9">
    <location>
        <begin position="193"/>
        <end position="215"/>
    </location>
</feature>
<comment type="caution">
    <text evidence="13">The sequence shown here is derived from an EMBL/GenBank/DDBJ whole genome shotgun (WGS) entry which is preliminary data.</text>
</comment>
<dbReference type="Pfam" id="PF00005">
    <property type="entry name" value="ABC_tran"/>
    <property type="match status" value="1"/>
</dbReference>
<accession>A0A1V6YFZ0</accession>
<evidence type="ECO:0000256" key="5">
    <source>
        <dbReference type="ARBA" id="ARBA00022741"/>
    </source>
</evidence>
<dbReference type="Gene3D" id="1.20.1560.10">
    <property type="entry name" value="ABC transporter type 1, transmembrane domain"/>
    <property type="match status" value="1"/>
</dbReference>
<feature type="domain" description="ABC transporter" evidence="11">
    <location>
        <begin position="395"/>
        <end position="630"/>
    </location>
</feature>
<evidence type="ECO:0000256" key="6">
    <source>
        <dbReference type="ARBA" id="ARBA00022840"/>
    </source>
</evidence>
<dbReference type="GO" id="GO:0016887">
    <property type="term" value="F:ATP hydrolysis activity"/>
    <property type="evidence" value="ECO:0007669"/>
    <property type="project" value="InterPro"/>
</dbReference>
<gene>
    <name evidence="13" type="ORF">PENNAL_c0022G05802</name>
</gene>
<dbReference type="PROSITE" id="PS50929">
    <property type="entry name" value="ABC_TM1F"/>
    <property type="match status" value="1"/>
</dbReference>
<organism evidence="13 14">
    <name type="scientific">Penicillium nalgiovense</name>
    <dbReference type="NCBI Taxonomy" id="60175"/>
    <lineage>
        <taxon>Eukaryota</taxon>
        <taxon>Fungi</taxon>
        <taxon>Dikarya</taxon>
        <taxon>Ascomycota</taxon>
        <taxon>Pezizomycotina</taxon>
        <taxon>Eurotiomycetes</taxon>
        <taxon>Eurotiomycetidae</taxon>
        <taxon>Eurotiales</taxon>
        <taxon>Aspergillaceae</taxon>
        <taxon>Penicillium</taxon>
    </lineage>
</organism>
<dbReference type="InterPro" id="IPR017871">
    <property type="entry name" value="ABC_transporter-like_CS"/>
</dbReference>
<feature type="transmembrane region" description="Helical" evidence="10">
    <location>
        <begin position="12"/>
        <end position="32"/>
    </location>
</feature>
<dbReference type="SUPFAM" id="SSF90123">
    <property type="entry name" value="ABC transporter transmembrane region"/>
    <property type="match status" value="1"/>
</dbReference>
<evidence type="ECO:0000256" key="2">
    <source>
        <dbReference type="ARBA" id="ARBA00022448"/>
    </source>
</evidence>
<feature type="transmembrane region" description="Helical" evidence="10">
    <location>
        <begin position="295"/>
        <end position="315"/>
    </location>
</feature>
<dbReference type="InterPro" id="IPR027417">
    <property type="entry name" value="P-loop_NTPase"/>
</dbReference>
<evidence type="ECO:0000313" key="13">
    <source>
        <dbReference type="EMBL" id="OQE86082.1"/>
    </source>
</evidence>
<dbReference type="InterPro" id="IPR003593">
    <property type="entry name" value="AAA+_ATPase"/>
</dbReference>
<keyword evidence="8 10" id="KW-0472">Membrane</keyword>
<evidence type="ECO:0000259" key="11">
    <source>
        <dbReference type="PROSITE" id="PS50893"/>
    </source>
</evidence>
<dbReference type="PROSITE" id="PS50893">
    <property type="entry name" value="ABC_TRANSPORTER_2"/>
    <property type="match status" value="1"/>
</dbReference>
<evidence type="ECO:0000256" key="1">
    <source>
        <dbReference type="ARBA" id="ARBA00004651"/>
    </source>
</evidence>
<keyword evidence="7 10" id="KW-1133">Transmembrane helix</keyword>
<sequence>MDSAIAAHELLQYLRFGYPPALLAILFVFFLVHSSQVAKDAGRNTKVQYGPEAAIHMSHAMISKSEQWRCGQAVVVFIVGSFFAHTVILISLLDTNSAPSIAQFVPWLTAIPFEVATLSTSVAIYSHAHREPTTEDPFGGRLRKKITFWEVFEIAAGSVRIFVLALLIVSYIFKSARKLRAFKDAEDANVRETTSLLDSRDNANSDDTDGLTDGQQTPEVEAWYAYLELSTAAFEHVHNLGLDFHLGKKMGEVLSALTKGSSINTFLEQVTFQVLPMLIDLTIAIGYFLVVFDVYYALAVAIMTFFYLYSTVKIASWRGNMRRQMVNASRQEDAVKNDALVSYETFKYFNAEGIRVQQLSRRVGQFVTLLTYMAQLQAPLNIFGTFYRYIQSALINAERLLELFRVQPSVVDAPSATPLAVCTTTALVGESGGGKSTIFRLLYRFYNPNGGSILIDRHDTQTLTIDSVRRHIGIVPQDTVLFNETLMYNLKYANQDATDEEVYDACRAASVHDKIMAFPDGYQTNVGDRGLRLSGGEKQRVAIARTIIKKLQIILLDEETAALDSETEQNIQEALSVLSRGRTGLVIAHRLSTITTADNIVVLHEGRVAESGTHDQLLACHGRYTTMWQKQIRAQTESVGLGPLSGKI</sequence>
<comment type="subcellular location">
    <subcellularLocation>
        <location evidence="1">Cell membrane</location>
        <topology evidence="1">Multi-pass membrane protein</topology>
    </subcellularLocation>
</comment>
<dbReference type="OMA" id="SHAMISK"/>
<proteinExistence type="predicted"/>
<feature type="domain" description="ABC transmembrane type-1" evidence="12">
    <location>
        <begin position="228"/>
        <end position="395"/>
    </location>
</feature>
<dbReference type="Proteomes" id="UP000191691">
    <property type="component" value="Unassembled WGS sequence"/>
</dbReference>
<name>A0A1V6YFZ0_PENNA</name>